<proteinExistence type="predicted"/>
<reference evidence="2 3" key="1">
    <citation type="submission" date="2013-09" db="EMBL/GenBank/DDBJ databases">
        <title>Corchorus capsularis genome sequencing.</title>
        <authorList>
            <person name="Alam M."/>
            <person name="Haque M.S."/>
            <person name="Islam M.S."/>
            <person name="Emdad E.M."/>
            <person name="Islam M.M."/>
            <person name="Ahmed B."/>
            <person name="Halim A."/>
            <person name="Hossen Q.M.M."/>
            <person name="Hossain M.Z."/>
            <person name="Ahmed R."/>
            <person name="Khan M.M."/>
            <person name="Islam R."/>
            <person name="Rashid M.M."/>
            <person name="Khan S.A."/>
            <person name="Rahman M.S."/>
            <person name="Alam M."/>
        </authorList>
    </citation>
    <scope>NUCLEOTIDE SEQUENCE [LARGE SCALE GENOMIC DNA]</scope>
    <source>
        <strain evidence="3">cv. CVL-1</strain>
        <tissue evidence="2">Whole seedling</tissue>
    </source>
</reference>
<sequence>MGLAMEFGNGKLSKAAQSNPTQNFESNEPKSPKAQTQVPVWIWRVNVTSS</sequence>
<dbReference type="AlphaFoldDB" id="A0A1R3I418"/>
<accession>A0A1R3I418</accession>
<comment type="caution">
    <text evidence="2">The sequence shown here is derived from an EMBL/GenBank/DDBJ whole genome shotgun (WGS) entry which is preliminary data.</text>
</comment>
<name>A0A1R3I418_COCAP</name>
<keyword evidence="3" id="KW-1185">Reference proteome</keyword>
<feature type="compositionally biased region" description="Polar residues" evidence="1">
    <location>
        <begin position="15"/>
        <end position="26"/>
    </location>
</feature>
<gene>
    <name evidence="2" type="ORF">CCACVL1_15128</name>
</gene>
<evidence type="ECO:0000313" key="2">
    <source>
        <dbReference type="EMBL" id="OMO77251.1"/>
    </source>
</evidence>
<evidence type="ECO:0000256" key="1">
    <source>
        <dbReference type="SAM" id="MobiDB-lite"/>
    </source>
</evidence>
<dbReference type="Proteomes" id="UP000188268">
    <property type="component" value="Unassembled WGS sequence"/>
</dbReference>
<organism evidence="2 3">
    <name type="scientific">Corchorus capsularis</name>
    <name type="common">Jute</name>
    <dbReference type="NCBI Taxonomy" id="210143"/>
    <lineage>
        <taxon>Eukaryota</taxon>
        <taxon>Viridiplantae</taxon>
        <taxon>Streptophyta</taxon>
        <taxon>Embryophyta</taxon>
        <taxon>Tracheophyta</taxon>
        <taxon>Spermatophyta</taxon>
        <taxon>Magnoliopsida</taxon>
        <taxon>eudicotyledons</taxon>
        <taxon>Gunneridae</taxon>
        <taxon>Pentapetalae</taxon>
        <taxon>rosids</taxon>
        <taxon>malvids</taxon>
        <taxon>Malvales</taxon>
        <taxon>Malvaceae</taxon>
        <taxon>Grewioideae</taxon>
        <taxon>Apeibeae</taxon>
        <taxon>Corchorus</taxon>
    </lineage>
</organism>
<evidence type="ECO:0000313" key="3">
    <source>
        <dbReference type="Proteomes" id="UP000188268"/>
    </source>
</evidence>
<protein>
    <submittedName>
        <fullName evidence="2">Uncharacterized protein</fullName>
    </submittedName>
</protein>
<dbReference type="EMBL" id="AWWV01010773">
    <property type="protein sequence ID" value="OMO77251.1"/>
    <property type="molecule type" value="Genomic_DNA"/>
</dbReference>
<feature type="region of interest" description="Disordered" evidence="1">
    <location>
        <begin position="1"/>
        <end position="37"/>
    </location>
</feature>
<dbReference type="Gramene" id="OMO77251">
    <property type="protein sequence ID" value="OMO77251"/>
    <property type="gene ID" value="CCACVL1_15128"/>
</dbReference>